<dbReference type="KEGG" id="cvn:111117356"/>
<evidence type="ECO:0000259" key="2">
    <source>
        <dbReference type="PROSITE" id="PS50119"/>
    </source>
</evidence>
<dbReference type="Gene3D" id="2.120.10.30">
    <property type="entry name" value="TolB, C-terminal domain"/>
    <property type="match status" value="1"/>
</dbReference>
<dbReference type="InterPro" id="IPR011042">
    <property type="entry name" value="6-blade_b-propeller_TolB-like"/>
</dbReference>
<dbReference type="PANTHER" id="PTHR25462:SF291">
    <property type="entry name" value="E3 UBIQUITIN-PROTEIN LIGASE TRIM45"/>
    <property type="match status" value="1"/>
</dbReference>
<evidence type="ECO:0000313" key="4">
    <source>
        <dbReference type="RefSeq" id="XP_022312159.1"/>
    </source>
</evidence>
<keyword evidence="3" id="KW-1185">Reference proteome</keyword>
<evidence type="ECO:0000256" key="1">
    <source>
        <dbReference type="PROSITE-ProRule" id="PRU00024"/>
    </source>
</evidence>
<dbReference type="GO" id="GO:0008270">
    <property type="term" value="F:zinc ion binding"/>
    <property type="evidence" value="ECO:0007669"/>
    <property type="project" value="UniProtKB-KW"/>
</dbReference>
<keyword evidence="1" id="KW-0862">Zinc</keyword>
<dbReference type="SUPFAM" id="SSF58113">
    <property type="entry name" value="Apolipoprotein A-I"/>
    <property type="match status" value="1"/>
</dbReference>
<feature type="domain" description="B box-type" evidence="2">
    <location>
        <begin position="9"/>
        <end position="54"/>
    </location>
</feature>
<dbReference type="CDD" id="cd19756">
    <property type="entry name" value="Bbox2"/>
    <property type="match status" value="1"/>
</dbReference>
<dbReference type="Pfam" id="PF00643">
    <property type="entry name" value="zf-B_box"/>
    <property type="match status" value="2"/>
</dbReference>
<dbReference type="Gene3D" id="3.30.160.60">
    <property type="entry name" value="Classic Zinc Finger"/>
    <property type="match status" value="1"/>
</dbReference>
<dbReference type="GO" id="GO:0061630">
    <property type="term" value="F:ubiquitin protein ligase activity"/>
    <property type="evidence" value="ECO:0007669"/>
    <property type="project" value="TreeGrafter"/>
</dbReference>
<keyword evidence="1" id="KW-0863">Zinc-finger</keyword>
<sequence length="573" mass="65183">MATSDSWAQDVILCDLCDKPTQQFCNSCQVSLCDTCVKRHRDQFKSLIHEIVPFLDRKIQLVCPECQHHPGQRCEANCLQCSEPVCLKCIISGPHKGHEVEELTKTHENIKQKIEKDTVEIKAKIIPEYQRKNADIEKSMSKTKSQFDQIKTESEKLRKLWHQEVDNIFNKIDSMSQSHREENLNVLQEYHIKLKKVISEMNETVKQNEKLLKTNKISAVNKYKSKLQVYRDCPENVDSQMPTLGSKIDNGKELSIEIGDFSAILKQFPQTSLRADISRMTKTIGELKDQARLIATIPTDYKYVLDVACVGDAEAWISGNNDKMTRIDIHGAVKDIVQTKVSTAGLLDLLGLLDLYGPGGIALTREGELIFSNRNLNTVKIVRHGMSETLITPPQGGELCRLYCTRSGDILIHTRNVDMNNKYENKIIRYQGQRIKQEIYNDGQGNPIFMDGFTSLFMSENNNGDICVSDTNANTVVVVEKTGRFQFRYDGRPARRKESFAPRGIITDTWSQIIVADYNNNCLHILDQEGQFLRCVDDCGLEKPRGLSVDNEGRLWVGCETGKIKVIQYLKIK</sequence>
<dbReference type="RefSeq" id="XP_022312159.1">
    <property type="nucleotide sequence ID" value="XM_022456451.1"/>
</dbReference>
<name>A0A8B8CAJ3_CRAVI</name>
<keyword evidence="1" id="KW-0479">Metal-binding</keyword>
<feature type="domain" description="B box-type" evidence="2">
    <location>
        <begin position="66"/>
        <end position="103"/>
    </location>
</feature>
<dbReference type="PANTHER" id="PTHR25462">
    <property type="entry name" value="BONUS, ISOFORM C-RELATED"/>
    <property type="match status" value="1"/>
</dbReference>
<accession>A0A8B8CAJ3</accession>
<dbReference type="GeneID" id="111117356"/>
<dbReference type="AlphaFoldDB" id="A0A8B8CAJ3"/>
<proteinExistence type="predicted"/>
<dbReference type="Proteomes" id="UP000694844">
    <property type="component" value="Chromosome 10"/>
</dbReference>
<gene>
    <name evidence="4" type="primary">LOC111117356</name>
</gene>
<organism evidence="3 4">
    <name type="scientific">Crassostrea virginica</name>
    <name type="common">Eastern oyster</name>
    <dbReference type="NCBI Taxonomy" id="6565"/>
    <lineage>
        <taxon>Eukaryota</taxon>
        <taxon>Metazoa</taxon>
        <taxon>Spiralia</taxon>
        <taxon>Lophotrochozoa</taxon>
        <taxon>Mollusca</taxon>
        <taxon>Bivalvia</taxon>
        <taxon>Autobranchia</taxon>
        <taxon>Pteriomorphia</taxon>
        <taxon>Ostreida</taxon>
        <taxon>Ostreoidea</taxon>
        <taxon>Ostreidae</taxon>
        <taxon>Crassostrea</taxon>
    </lineage>
</organism>
<dbReference type="SUPFAM" id="SSF57845">
    <property type="entry name" value="B-box zinc-binding domain"/>
    <property type="match status" value="1"/>
</dbReference>
<dbReference type="SMART" id="SM00336">
    <property type="entry name" value="BBOX"/>
    <property type="match status" value="2"/>
</dbReference>
<dbReference type="OrthoDB" id="6064205at2759"/>
<dbReference type="SUPFAM" id="SSF101898">
    <property type="entry name" value="NHL repeat"/>
    <property type="match status" value="1"/>
</dbReference>
<protein>
    <submittedName>
        <fullName evidence="4">E3 ubiquitin-protein ligase TRIM71-like</fullName>
    </submittedName>
</protein>
<dbReference type="InterPro" id="IPR047153">
    <property type="entry name" value="TRIM45/56/19-like"/>
</dbReference>
<evidence type="ECO:0000313" key="3">
    <source>
        <dbReference type="Proteomes" id="UP000694844"/>
    </source>
</evidence>
<dbReference type="PROSITE" id="PS50119">
    <property type="entry name" value="ZF_BBOX"/>
    <property type="match status" value="2"/>
</dbReference>
<reference evidence="4" key="1">
    <citation type="submission" date="2025-08" db="UniProtKB">
        <authorList>
            <consortium name="RefSeq"/>
        </authorList>
    </citation>
    <scope>IDENTIFICATION</scope>
    <source>
        <tissue evidence="4">Whole sample</tissue>
    </source>
</reference>
<dbReference type="InterPro" id="IPR000315">
    <property type="entry name" value="Znf_B-box"/>
</dbReference>